<keyword evidence="8 13" id="KW-1133">Transmembrane helix</keyword>
<evidence type="ECO:0000256" key="7">
    <source>
        <dbReference type="ARBA" id="ARBA00022824"/>
    </source>
</evidence>
<keyword evidence="7" id="KW-0256">Endoplasmic reticulum</keyword>
<gene>
    <name evidence="14" type="ORF">pdam_00017312</name>
</gene>
<evidence type="ECO:0000313" key="15">
    <source>
        <dbReference type="Proteomes" id="UP000275408"/>
    </source>
</evidence>
<evidence type="ECO:0000256" key="3">
    <source>
        <dbReference type="ARBA" id="ARBA00008695"/>
    </source>
</evidence>
<protein>
    <recommendedName>
        <fullName evidence="12">GPI ethanolamine phosphate transferase 3, catalytic subunit</fullName>
    </recommendedName>
    <alternativeName>
        <fullName evidence="11">Phosphatidylinositol-glycan biosynthesis class O protein</fullName>
    </alternativeName>
</protein>
<dbReference type="InterPro" id="IPR017850">
    <property type="entry name" value="Alkaline_phosphatase_core_sf"/>
</dbReference>
<dbReference type="InterPro" id="IPR002591">
    <property type="entry name" value="Phosphodiest/P_Trfase"/>
</dbReference>
<feature type="transmembrane region" description="Helical" evidence="13">
    <location>
        <begin position="510"/>
        <end position="529"/>
    </location>
</feature>
<keyword evidence="9 13" id="KW-0472">Membrane</keyword>
<evidence type="ECO:0000313" key="14">
    <source>
        <dbReference type="EMBL" id="RMX49917.1"/>
    </source>
</evidence>
<dbReference type="OrthoDB" id="272139at2759"/>
<evidence type="ECO:0000256" key="2">
    <source>
        <dbReference type="ARBA" id="ARBA00004687"/>
    </source>
</evidence>
<feature type="transmembrane region" description="Helical" evidence="13">
    <location>
        <begin position="915"/>
        <end position="934"/>
    </location>
</feature>
<evidence type="ECO:0000256" key="5">
    <source>
        <dbReference type="ARBA" id="ARBA00022679"/>
    </source>
</evidence>
<dbReference type="PANTHER" id="PTHR23071">
    <property type="entry name" value="PHOSPHATIDYLINOSITOL GLYCAN"/>
    <property type="match status" value="1"/>
</dbReference>
<feature type="transmembrane region" description="Helical" evidence="13">
    <location>
        <begin position="536"/>
        <end position="554"/>
    </location>
</feature>
<keyword evidence="5" id="KW-0808">Transferase</keyword>
<dbReference type="SUPFAM" id="SSF53649">
    <property type="entry name" value="Alkaline phosphatase-like"/>
    <property type="match status" value="1"/>
</dbReference>
<accession>A0A3M6U8E4</accession>
<keyword evidence="4" id="KW-0337">GPI-anchor biosynthesis</keyword>
<feature type="transmembrane region" description="Helical" evidence="13">
    <location>
        <begin position="1107"/>
        <end position="1126"/>
    </location>
</feature>
<feature type="non-terminal residue" evidence="14">
    <location>
        <position position="1"/>
    </location>
</feature>
<dbReference type="GO" id="GO:0005789">
    <property type="term" value="C:endoplasmic reticulum membrane"/>
    <property type="evidence" value="ECO:0007669"/>
    <property type="project" value="UniProtKB-SubCell"/>
</dbReference>
<feature type="transmembrane region" description="Helical" evidence="13">
    <location>
        <begin position="889"/>
        <end position="909"/>
    </location>
</feature>
<name>A0A3M6U8E4_POCDA</name>
<dbReference type="Pfam" id="PF01663">
    <property type="entry name" value="Phosphodiest"/>
    <property type="match status" value="1"/>
</dbReference>
<proteinExistence type="inferred from homology"/>
<evidence type="ECO:0000256" key="1">
    <source>
        <dbReference type="ARBA" id="ARBA00004477"/>
    </source>
</evidence>
<evidence type="ECO:0000256" key="6">
    <source>
        <dbReference type="ARBA" id="ARBA00022692"/>
    </source>
</evidence>
<reference evidence="14 15" key="1">
    <citation type="journal article" date="2018" name="Sci. Rep.">
        <title>Comparative analysis of the Pocillopora damicornis genome highlights role of immune system in coral evolution.</title>
        <authorList>
            <person name="Cunning R."/>
            <person name="Bay R.A."/>
            <person name="Gillette P."/>
            <person name="Baker A.C."/>
            <person name="Traylor-Knowles N."/>
        </authorList>
    </citation>
    <scope>NUCLEOTIDE SEQUENCE [LARGE SCALE GENOMIC DNA]</scope>
    <source>
        <strain evidence="14">RSMAS</strain>
        <tissue evidence="14">Whole animal</tissue>
    </source>
</reference>
<dbReference type="InterPro" id="IPR039524">
    <property type="entry name" value="PIGO/GPI13"/>
</dbReference>
<feature type="transmembrane region" description="Helical" evidence="13">
    <location>
        <begin position="999"/>
        <end position="1027"/>
    </location>
</feature>
<dbReference type="GO" id="GO:0006506">
    <property type="term" value="P:GPI anchor biosynthetic process"/>
    <property type="evidence" value="ECO:0007669"/>
    <property type="project" value="UniProtKB-UniPathway"/>
</dbReference>
<feature type="transmembrane region" description="Helical" evidence="13">
    <location>
        <begin position="30"/>
        <end position="53"/>
    </location>
</feature>
<organism evidence="14 15">
    <name type="scientific">Pocillopora damicornis</name>
    <name type="common">Cauliflower coral</name>
    <name type="synonym">Millepora damicornis</name>
    <dbReference type="NCBI Taxonomy" id="46731"/>
    <lineage>
        <taxon>Eukaryota</taxon>
        <taxon>Metazoa</taxon>
        <taxon>Cnidaria</taxon>
        <taxon>Anthozoa</taxon>
        <taxon>Hexacorallia</taxon>
        <taxon>Scleractinia</taxon>
        <taxon>Astrocoeniina</taxon>
        <taxon>Pocilloporidae</taxon>
        <taxon>Pocillopora</taxon>
    </lineage>
</organism>
<dbReference type="Gene3D" id="3.40.720.10">
    <property type="entry name" value="Alkaline Phosphatase, subunit A"/>
    <property type="match status" value="1"/>
</dbReference>
<comment type="similarity">
    <text evidence="3">Belongs to the PIGG/PIGN/PIGO family. PIGO subfamily.</text>
</comment>
<evidence type="ECO:0000256" key="8">
    <source>
        <dbReference type="ARBA" id="ARBA00022989"/>
    </source>
</evidence>
<dbReference type="InterPro" id="IPR037675">
    <property type="entry name" value="PIG-O_N"/>
</dbReference>
<dbReference type="EMBL" id="RCHS01002030">
    <property type="protein sequence ID" value="RMX49917.1"/>
    <property type="molecule type" value="Genomic_DNA"/>
</dbReference>
<feature type="transmembrane region" description="Helical" evidence="13">
    <location>
        <begin position="803"/>
        <end position="828"/>
    </location>
</feature>
<dbReference type="CDD" id="cd16023">
    <property type="entry name" value="GPI_EPT_3"/>
    <property type="match status" value="1"/>
</dbReference>
<keyword evidence="10" id="KW-0325">Glycoprotein</keyword>
<dbReference type="AlphaFoldDB" id="A0A3M6U8E4"/>
<dbReference type="PANTHER" id="PTHR23071:SF1">
    <property type="entry name" value="GPI ETHANOLAMINE PHOSPHATE TRANSFERASE 3"/>
    <property type="match status" value="1"/>
</dbReference>
<feature type="transmembrane region" description="Helical" evidence="13">
    <location>
        <begin position="671"/>
        <end position="689"/>
    </location>
</feature>
<evidence type="ECO:0000256" key="13">
    <source>
        <dbReference type="SAM" id="Phobius"/>
    </source>
</evidence>
<comment type="subcellular location">
    <subcellularLocation>
        <location evidence="1">Endoplasmic reticulum membrane</location>
        <topology evidence="1">Multi-pass membrane protein</topology>
    </subcellularLocation>
</comment>
<evidence type="ECO:0000256" key="11">
    <source>
        <dbReference type="ARBA" id="ARBA00079084"/>
    </source>
</evidence>
<evidence type="ECO:0000256" key="9">
    <source>
        <dbReference type="ARBA" id="ARBA00023136"/>
    </source>
</evidence>
<keyword evidence="15" id="KW-1185">Reference proteome</keyword>
<feature type="transmembrane region" description="Helical" evidence="13">
    <location>
        <begin position="601"/>
        <end position="618"/>
    </location>
</feature>
<evidence type="ECO:0000256" key="10">
    <source>
        <dbReference type="ARBA" id="ARBA00023180"/>
    </source>
</evidence>
<sequence>PRSKQYGGQVVKCFSILNQYSHGMAYGFKLLVLFCFISFLYGVGIFLFTRGFLLNRLVINDLSDCSEAPEVILLSSDQELSNARKSEGCWMKKTHEKAVILIIDALRYDFALYNSSLDDDNALPYQNKLKVIHEVLASSPQHGALFKFVADPPTTTMQRLKALTTGSLPTFVDAGSNFASSNITEDNIISQLISLEKNITFMGDDTWGSLFPDSFHKSFPFPSFNVMDLHTVDNGVIEHLVPELKENDWDVLIGHFLGVDHCGHKFGPNHPEMAAKLTQMDSVLRSVMETLDDKTVLFVMGDHGMTRTGDHGGDSDDEVDAALFVYSTKPILTCNMKKEKTATVSQIDLVPTLSLLLGIPIPFGNLGTIIPELFCHGSTSGIHSHQANSENDIIAQQVLELLQRNTAFELNAKQVHKYLTKYASISGDIPSGKLEELGKILQNATALVSEAKDLVYSLEGHGEMLRKASGEELKHLSVILSSAEKFHSDYLSGAKVLCRSMWAKFDLNSIFAGISVIFVAVALVVLALLNFSENRLSLLVLVPLIGFIIASAATSCDFNVIIVIPLYIACALLLAMFVFLQKMVLKYTQVTASGFLKKMSLDNIFAAVLCLLQCWASLSNSFVVNEDKLIAFFIQSLIGVKCVQAIWKVYPINNRNLVLRHHLRRFSKKDKKSDISGFFLRLFIAWIAFDIVNRTAIMLRACREEQWSCVPTDFLKPQSTSADKTNLESNRFILTILCTGIIPFSLRQWLRYHGNLNGTTFIVLSVRYTVPLAFIFMCAHWMLQIVPQKMATVFPEMQVWQQIIFPQIVYSMCMATIACVLYSPLYIYTVFKNGRNSLNEGVKSLQETGDNSRIIHALVREVRQNWKRLDGKKVLAGEQCEDDTNTPMVYGLGTVFSSAILVLFVSVGLPLMMLLGNGMALSISLIFFHIFLLLEIHGLSHDAEPGDSARGNSDTSFSVVVLWYFMSSYYFYCTGHQATIPSIRFEAAFVGFPGDMGNIVIPGLLILLNTFSGPVLFALGLPLLLFWPQIQNRLLGTRSKNSPQSSKGEFDWIESPELLRTRMFRLLVTYQTLHGLKLLATCCSAAVHRRHLMVWKIFAPRFVFEGVSFLLITVVLCFSYLVVLRIDQSLRSWFKNLEESLEWKTKKI</sequence>
<comment type="pathway">
    <text evidence="2">Glycolipid biosynthesis; glycosylphosphatidylinositol-anchor biosynthesis.</text>
</comment>
<dbReference type="UniPathway" id="UPA00196"/>
<feature type="transmembrane region" description="Helical" evidence="13">
    <location>
        <begin position="762"/>
        <end position="783"/>
    </location>
</feature>
<evidence type="ECO:0000256" key="12">
    <source>
        <dbReference type="ARBA" id="ARBA00093602"/>
    </source>
</evidence>
<keyword evidence="6 13" id="KW-0812">Transmembrane</keyword>
<comment type="caution">
    <text evidence="14">The sequence shown here is derived from an EMBL/GenBank/DDBJ whole genome shotgun (WGS) entry which is preliminary data.</text>
</comment>
<feature type="transmembrane region" description="Helical" evidence="13">
    <location>
        <begin position="560"/>
        <end position="580"/>
    </location>
</feature>
<feature type="transmembrane region" description="Helical" evidence="13">
    <location>
        <begin position="955"/>
        <end position="972"/>
    </location>
</feature>
<evidence type="ECO:0000256" key="4">
    <source>
        <dbReference type="ARBA" id="ARBA00022502"/>
    </source>
</evidence>
<dbReference type="STRING" id="46731.A0A3M6U8E4"/>
<dbReference type="FunFam" id="3.40.720.10:FF:000041">
    <property type="entry name" value="GPI ethanolamine phosphate transferase 3"/>
    <property type="match status" value="1"/>
</dbReference>
<dbReference type="Proteomes" id="UP000275408">
    <property type="component" value="Unassembled WGS sequence"/>
</dbReference>
<dbReference type="GO" id="GO:0051377">
    <property type="term" value="F:mannose-ethanolamine phosphotransferase activity"/>
    <property type="evidence" value="ECO:0007669"/>
    <property type="project" value="InterPro"/>
</dbReference>